<dbReference type="AlphaFoldDB" id="A0A1C7IIP7"/>
<evidence type="ECO:0000256" key="3">
    <source>
        <dbReference type="ARBA" id="ARBA00022449"/>
    </source>
</evidence>
<keyword evidence="3" id="KW-0050">Antiport</keyword>
<evidence type="ECO:0000256" key="8">
    <source>
        <dbReference type="ARBA" id="ARBA00038435"/>
    </source>
</evidence>
<evidence type="ECO:0000256" key="9">
    <source>
        <dbReference type="SAM" id="Phobius"/>
    </source>
</evidence>
<keyword evidence="7 9" id="KW-0472">Membrane</keyword>
<evidence type="ECO:0000313" key="11">
    <source>
        <dbReference type="EMBL" id="ANU77992.1"/>
    </source>
</evidence>
<feature type="transmembrane region" description="Helical" evidence="9">
    <location>
        <begin position="150"/>
        <end position="168"/>
    </location>
</feature>
<keyword evidence="5 9" id="KW-0812">Transmembrane</keyword>
<reference evidence="11" key="1">
    <citation type="submission" date="2017-04" db="EMBL/GenBank/DDBJ databases">
        <title>Complete Genome Sequences of Twelve Strains of a Stable Defined Moderately Diverse Mouse Microbiota 2 (sDMDMm2).</title>
        <authorList>
            <person name="Uchimura Y."/>
            <person name="Wyss M."/>
            <person name="Brugiroux S."/>
            <person name="Limenitakis J.P."/>
            <person name="Stecher B."/>
            <person name="McCoy K.D."/>
            <person name="Macpherson A.J."/>
        </authorList>
    </citation>
    <scope>NUCLEOTIDE SEQUENCE</scope>
    <source>
        <strain evidence="11">YL58</strain>
    </source>
</reference>
<dbReference type="RefSeq" id="WP_065544086.1">
    <property type="nucleotide sequence ID" value="NZ_CP015405.2"/>
</dbReference>
<keyword evidence="2" id="KW-0813">Transport</keyword>
<evidence type="ECO:0000259" key="10">
    <source>
        <dbReference type="Pfam" id="PF03553"/>
    </source>
</evidence>
<feature type="transmembrane region" description="Helical" evidence="9">
    <location>
        <begin position="112"/>
        <end position="143"/>
    </location>
</feature>
<dbReference type="PANTHER" id="PTHR33451">
    <property type="entry name" value="MALATE-2H(+)/NA(+)-LACTATE ANTIPORTER"/>
    <property type="match status" value="1"/>
</dbReference>
<proteinExistence type="inferred from homology"/>
<keyword evidence="4" id="KW-1003">Cell membrane</keyword>
<name>A0A1C7IIP7_9FIRM</name>
<dbReference type="Proteomes" id="UP000092574">
    <property type="component" value="Chromosome"/>
</dbReference>
<dbReference type="GO" id="GO:0005886">
    <property type="term" value="C:plasma membrane"/>
    <property type="evidence" value="ECO:0007669"/>
    <property type="project" value="UniProtKB-SubCell"/>
</dbReference>
<sequence>MNAKKKVKKEPTLLLALTPVVLTVIILIFSVSVLQVDVQVPLILGTCITAFIAIVFMGYTWQDLEDGAVESLKSIMQAVLLLIIIGATIGTWIVGGIVPALVYYGLQILTPAFFLAACMILCSIVSLAAGGSWATVGTIGIALVGIAKGLDIPVGLAGGAIISGAYFGDKMSPLSDTTNLAAAIAGAKLTDHIKHIKE</sequence>
<feature type="transmembrane region" description="Helical" evidence="9">
    <location>
        <begin position="12"/>
        <end position="34"/>
    </location>
</feature>
<evidence type="ECO:0000256" key="5">
    <source>
        <dbReference type="ARBA" id="ARBA00022692"/>
    </source>
</evidence>
<dbReference type="InterPro" id="IPR052180">
    <property type="entry name" value="NhaC_Na-H+_Antiporter"/>
</dbReference>
<protein>
    <recommendedName>
        <fullName evidence="10">Na+/H+ antiporter NhaC-like C-terminal domain-containing protein</fullName>
    </recommendedName>
</protein>
<evidence type="ECO:0000313" key="12">
    <source>
        <dbReference type="Proteomes" id="UP000092574"/>
    </source>
</evidence>
<keyword evidence="12" id="KW-1185">Reference proteome</keyword>
<keyword evidence="6 9" id="KW-1133">Transmembrane helix</keyword>
<feature type="transmembrane region" description="Helical" evidence="9">
    <location>
        <begin position="40"/>
        <end position="59"/>
    </location>
</feature>
<dbReference type="OrthoDB" id="9762978at2"/>
<comment type="similarity">
    <text evidence="8">Belongs to the NhaC Na(+)/H(+) (TC 2.A.35) antiporter family.</text>
</comment>
<dbReference type="InterPro" id="IPR018461">
    <property type="entry name" value="Na/H_Antiport_NhaC-like_C"/>
</dbReference>
<feature type="transmembrane region" description="Helical" evidence="9">
    <location>
        <begin position="79"/>
        <end position="106"/>
    </location>
</feature>
<accession>A0A1C7IIP7</accession>
<evidence type="ECO:0000256" key="6">
    <source>
        <dbReference type="ARBA" id="ARBA00022989"/>
    </source>
</evidence>
<evidence type="ECO:0000256" key="2">
    <source>
        <dbReference type="ARBA" id="ARBA00022448"/>
    </source>
</evidence>
<evidence type="ECO:0000256" key="1">
    <source>
        <dbReference type="ARBA" id="ARBA00004651"/>
    </source>
</evidence>
<gene>
    <name evidence="11" type="ORF">A4V09_20975</name>
</gene>
<dbReference type="STRING" id="1796616.A4V09_20975"/>
<evidence type="ECO:0000256" key="7">
    <source>
        <dbReference type="ARBA" id="ARBA00023136"/>
    </source>
</evidence>
<comment type="subcellular location">
    <subcellularLocation>
        <location evidence="1">Cell membrane</location>
        <topology evidence="1">Multi-pass membrane protein</topology>
    </subcellularLocation>
</comment>
<dbReference type="PANTHER" id="PTHR33451:SF3">
    <property type="entry name" value="MALATE-2H(+)_NA(+)-LACTATE ANTIPORTER"/>
    <property type="match status" value="1"/>
</dbReference>
<dbReference type="KEGG" id="byl:A4V09_20975"/>
<dbReference type="GO" id="GO:0015297">
    <property type="term" value="F:antiporter activity"/>
    <property type="evidence" value="ECO:0007669"/>
    <property type="project" value="UniProtKB-KW"/>
</dbReference>
<dbReference type="EMBL" id="CP015405">
    <property type="protein sequence ID" value="ANU77992.1"/>
    <property type="molecule type" value="Genomic_DNA"/>
</dbReference>
<dbReference type="Pfam" id="PF03553">
    <property type="entry name" value="Na_H_antiporter"/>
    <property type="match status" value="1"/>
</dbReference>
<evidence type="ECO:0000256" key="4">
    <source>
        <dbReference type="ARBA" id="ARBA00022475"/>
    </source>
</evidence>
<organism evidence="11 12">
    <name type="scientific">Blautia pseudococcoides</name>
    <dbReference type="NCBI Taxonomy" id="1796616"/>
    <lineage>
        <taxon>Bacteria</taxon>
        <taxon>Bacillati</taxon>
        <taxon>Bacillota</taxon>
        <taxon>Clostridia</taxon>
        <taxon>Lachnospirales</taxon>
        <taxon>Lachnospiraceae</taxon>
        <taxon>Blautia</taxon>
    </lineage>
</organism>
<feature type="domain" description="Na+/H+ antiporter NhaC-like C-terminal" evidence="10">
    <location>
        <begin position="17"/>
        <end position="194"/>
    </location>
</feature>